<evidence type="ECO:0000256" key="1">
    <source>
        <dbReference type="SAM" id="MobiDB-lite"/>
    </source>
</evidence>
<reference evidence="3" key="1">
    <citation type="submission" date="2011-05" db="EMBL/GenBank/DDBJ databases">
        <title>Complete sequence of Desulfotomaculum ruminis DSM 2154.</title>
        <authorList>
            <person name="Lucas S."/>
            <person name="Copeland A."/>
            <person name="Lapidus A."/>
            <person name="Cheng J.-F."/>
            <person name="Goodwin L."/>
            <person name="Pitluck S."/>
            <person name="Lu M."/>
            <person name="Detter J.C."/>
            <person name="Han C."/>
            <person name="Tapia R."/>
            <person name="Land M."/>
            <person name="Hauser L."/>
            <person name="Kyrpides N."/>
            <person name="Ivanova N."/>
            <person name="Mikhailova N."/>
            <person name="Pagani I."/>
            <person name="Stams A.J.M."/>
            <person name="Plugge C.M."/>
            <person name="Muyzer G."/>
            <person name="Kuever J."/>
            <person name="Parshina S.N."/>
            <person name="Ivanova A.E."/>
            <person name="Nazina T.N."/>
            <person name="Brambilla E."/>
            <person name="Spring S."/>
            <person name="Klenk H.-P."/>
            <person name="Woyke T."/>
        </authorList>
    </citation>
    <scope>NUCLEOTIDE SEQUENCE [LARGE SCALE GENOMIC DNA]</scope>
    <source>
        <strain evidence="3">ATCC 23193 / DSM 2154 / NCIB 8452 / DL</strain>
    </source>
</reference>
<dbReference type="KEGG" id="dru:Desru_1717"/>
<feature type="compositionally biased region" description="Polar residues" evidence="1">
    <location>
        <begin position="33"/>
        <end position="43"/>
    </location>
</feature>
<accession>F6DSY7</accession>
<evidence type="ECO:0000313" key="3">
    <source>
        <dbReference type="Proteomes" id="UP000009234"/>
    </source>
</evidence>
<dbReference type="EMBL" id="CP002780">
    <property type="protein sequence ID" value="AEG59981.1"/>
    <property type="molecule type" value="Genomic_DNA"/>
</dbReference>
<dbReference type="AlphaFoldDB" id="F6DSY7"/>
<name>F6DSY7_DESRL</name>
<sequence>MQDHEKKKKEINKENVRFEIGQEIGWVDESNKIGLTQPTTGADTLNKGGQGNESPYTPRFKD</sequence>
<organism evidence="2 3">
    <name type="scientific">Desulforamulus ruminis (strain ATCC 23193 / DSM 2154 / NCIMB 8452 / DL)</name>
    <name type="common">Desulfotomaculum ruminis</name>
    <dbReference type="NCBI Taxonomy" id="696281"/>
    <lineage>
        <taxon>Bacteria</taxon>
        <taxon>Bacillati</taxon>
        <taxon>Bacillota</taxon>
        <taxon>Clostridia</taxon>
        <taxon>Eubacteriales</taxon>
        <taxon>Peptococcaceae</taxon>
        <taxon>Desulforamulus</taxon>
    </lineage>
</organism>
<keyword evidence="3" id="KW-1185">Reference proteome</keyword>
<evidence type="ECO:0000313" key="2">
    <source>
        <dbReference type="EMBL" id="AEG59981.1"/>
    </source>
</evidence>
<gene>
    <name evidence="2" type="ordered locus">Desru_1717</name>
</gene>
<feature type="region of interest" description="Disordered" evidence="1">
    <location>
        <begin position="31"/>
        <end position="62"/>
    </location>
</feature>
<protein>
    <submittedName>
        <fullName evidence="2">Uncharacterized protein</fullName>
    </submittedName>
</protein>
<reference evidence="2 3" key="2">
    <citation type="journal article" date="2012" name="Stand. Genomic Sci.">
        <title>Complete genome sequence of the sulfate-reducing firmicute Desulfotomaculum ruminis type strain (DL(T)).</title>
        <authorList>
            <person name="Spring S."/>
            <person name="Visser M."/>
            <person name="Lu M."/>
            <person name="Copeland A."/>
            <person name="Lapidus A."/>
            <person name="Lucas S."/>
            <person name="Cheng J.F."/>
            <person name="Han C."/>
            <person name="Tapia R."/>
            <person name="Goodwin L.A."/>
            <person name="Pitluck S."/>
            <person name="Ivanova N."/>
            <person name="Land M."/>
            <person name="Hauser L."/>
            <person name="Larimer F."/>
            <person name="Rohde M."/>
            <person name="Goker M."/>
            <person name="Detter J.C."/>
            <person name="Kyrpides N.C."/>
            <person name="Woyke T."/>
            <person name="Schaap P.J."/>
            <person name="Plugge C.M."/>
            <person name="Muyzer G."/>
            <person name="Kuever J."/>
            <person name="Pereira I.A."/>
            <person name="Parshina S.N."/>
            <person name="Bernier-Latmani R."/>
            <person name="Stams A.J."/>
            <person name="Klenk H.P."/>
        </authorList>
    </citation>
    <scope>NUCLEOTIDE SEQUENCE [LARGE SCALE GENOMIC DNA]</scope>
    <source>
        <strain evidence="3">ATCC 23193 / DSM 2154 / NCIB 8452 / DL</strain>
    </source>
</reference>
<dbReference type="HOGENOM" id="CLU_2896808_0_0_9"/>
<proteinExistence type="predicted"/>
<dbReference type="Proteomes" id="UP000009234">
    <property type="component" value="Chromosome"/>
</dbReference>
<dbReference type="OrthoDB" id="1787397at2"/>